<dbReference type="InterPro" id="IPR051259">
    <property type="entry name" value="rRNA_Methyltransferase"/>
</dbReference>
<dbReference type="InterPro" id="IPR029064">
    <property type="entry name" value="Ribosomal_eL30-like_sf"/>
</dbReference>
<feature type="domain" description="MRM3-like substrate binding" evidence="5">
    <location>
        <begin position="9"/>
        <end position="77"/>
    </location>
</feature>
<evidence type="ECO:0000256" key="1">
    <source>
        <dbReference type="ARBA" id="ARBA00007228"/>
    </source>
</evidence>
<dbReference type="GO" id="GO:0003723">
    <property type="term" value="F:RNA binding"/>
    <property type="evidence" value="ECO:0007669"/>
    <property type="project" value="InterPro"/>
</dbReference>
<dbReference type="InterPro" id="IPR001537">
    <property type="entry name" value="SpoU_MeTrfase"/>
</dbReference>
<dbReference type="AlphaFoldDB" id="A0A3N0I655"/>
<dbReference type="EMBL" id="RJQC01000001">
    <property type="protein sequence ID" value="RNM31792.1"/>
    <property type="molecule type" value="Genomic_DNA"/>
</dbReference>
<dbReference type="Gene3D" id="3.40.1280.10">
    <property type="match status" value="1"/>
</dbReference>
<evidence type="ECO:0000313" key="7">
    <source>
        <dbReference type="Proteomes" id="UP000276568"/>
    </source>
</evidence>
<sequence length="245" mass="27845">MQIITSTQNKRIKERAKLLKKKDRDKTGYFLVEGSHMIQEALQAQVLDELYVAEGSTLSIDFPQIVCTQPVINRLSHQQSDAKYIGVCHKVNHTKKDIKRVLLLDDVQDPGNVGTIFRTAYSFGYDKIFLSKHCADVYNPKTIQSTQGSLFHLDFAYVDLMETIKNLQKQNIRIFGSALHKDSQNLQDIVVPETFGIVLGHEGHGICDDILNLCDQLVHIEMEQFESLNVAVAAAILCYEMRYNK</sequence>
<gene>
    <name evidence="6" type="ORF">EDX97_04385</name>
</gene>
<dbReference type="InterPro" id="IPR029028">
    <property type="entry name" value="Alpha/beta_knot_MTases"/>
</dbReference>
<proteinExistence type="inferred from homology"/>
<dbReference type="PANTHER" id="PTHR43191">
    <property type="entry name" value="RRNA METHYLTRANSFERASE 3"/>
    <property type="match status" value="1"/>
</dbReference>
<evidence type="ECO:0000259" key="5">
    <source>
        <dbReference type="Pfam" id="PF22435"/>
    </source>
</evidence>
<dbReference type="InterPro" id="IPR053888">
    <property type="entry name" value="MRM3-like_sub_bind"/>
</dbReference>
<evidence type="ECO:0000256" key="2">
    <source>
        <dbReference type="ARBA" id="ARBA00022603"/>
    </source>
</evidence>
<comment type="similarity">
    <text evidence="1">Belongs to the class IV-like SAM-binding methyltransferase superfamily. RNA methyltransferase TrmH family.</text>
</comment>
<dbReference type="SUPFAM" id="SSF75217">
    <property type="entry name" value="alpha/beta knot"/>
    <property type="match status" value="1"/>
</dbReference>
<keyword evidence="2 6" id="KW-0489">Methyltransferase</keyword>
<evidence type="ECO:0000313" key="6">
    <source>
        <dbReference type="EMBL" id="RNM31792.1"/>
    </source>
</evidence>
<dbReference type="GO" id="GO:0006396">
    <property type="term" value="P:RNA processing"/>
    <property type="evidence" value="ECO:0007669"/>
    <property type="project" value="InterPro"/>
</dbReference>
<dbReference type="Pfam" id="PF00588">
    <property type="entry name" value="SpoU_methylase"/>
    <property type="match status" value="1"/>
</dbReference>
<dbReference type="OrthoDB" id="9785673at2"/>
<keyword evidence="3 6" id="KW-0808">Transferase</keyword>
<dbReference type="CDD" id="cd18095">
    <property type="entry name" value="SpoU-like_rRNA-MTase"/>
    <property type="match status" value="1"/>
</dbReference>
<name>A0A3N0I655_9FIRM</name>
<evidence type="ECO:0000256" key="3">
    <source>
        <dbReference type="ARBA" id="ARBA00022679"/>
    </source>
</evidence>
<feature type="domain" description="tRNA/rRNA methyltransferase SpoU type" evidence="4">
    <location>
        <begin position="101"/>
        <end position="239"/>
    </location>
</feature>
<dbReference type="SUPFAM" id="SSF55315">
    <property type="entry name" value="L30e-like"/>
    <property type="match status" value="1"/>
</dbReference>
<protein>
    <submittedName>
        <fullName evidence="6">RNA methyltransferase</fullName>
    </submittedName>
</protein>
<dbReference type="Proteomes" id="UP000276568">
    <property type="component" value="Unassembled WGS sequence"/>
</dbReference>
<dbReference type="RefSeq" id="WP_128519951.1">
    <property type="nucleotide sequence ID" value="NZ_CAUWBR010000005.1"/>
</dbReference>
<dbReference type="Pfam" id="PF22435">
    <property type="entry name" value="MRM3-like_sub_bind"/>
    <property type="match status" value="1"/>
</dbReference>
<comment type="caution">
    <text evidence="6">The sequence shown here is derived from an EMBL/GenBank/DDBJ whole genome shotgun (WGS) entry which is preliminary data.</text>
</comment>
<keyword evidence="7" id="KW-1185">Reference proteome</keyword>
<dbReference type="GO" id="GO:0032259">
    <property type="term" value="P:methylation"/>
    <property type="evidence" value="ECO:0007669"/>
    <property type="project" value="UniProtKB-KW"/>
</dbReference>
<dbReference type="InterPro" id="IPR029026">
    <property type="entry name" value="tRNA_m1G_MTases_N"/>
</dbReference>
<evidence type="ECO:0000259" key="4">
    <source>
        <dbReference type="Pfam" id="PF00588"/>
    </source>
</evidence>
<organism evidence="6 7">
    <name type="scientific">Absicoccus porci</name>
    <dbReference type="NCBI Taxonomy" id="2486576"/>
    <lineage>
        <taxon>Bacteria</taxon>
        <taxon>Bacillati</taxon>
        <taxon>Bacillota</taxon>
        <taxon>Erysipelotrichia</taxon>
        <taxon>Erysipelotrichales</taxon>
        <taxon>Erysipelotrichaceae</taxon>
        <taxon>Absicoccus</taxon>
    </lineage>
</organism>
<dbReference type="Gene3D" id="3.30.1330.30">
    <property type="match status" value="1"/>
</dbReference>
<dbReference type="GO" id="GO:0008173">
    <property type="term" value="F:RNA methyltransferase activity"/>
    <property type="evidence" value="ECO:0007669"/>
    <property type="project" value="InterPro"/>
</dbReference>
<accession>A0A3N0I655</accession>
<dbReference type="PANTHER" id="PTHR43191:SF2">
    <property type="entry name" value="RRNA METHYLTRANSFERASE 3, MITOCHONDRIAL"/>
    <property type="match status" value="1"/>
</dbReference>
<reference evidence="6 7" key="1">
    <citation type="submission" date="2018-11" db="EMBL/GenBank/DDBJ databases">
        <title>Clostridium sp. nov., a member of the family Erysipelotrichaceae isolated from pig faeces.</title>
        <authorList>
            <person name="Chang Y.-H."/>
        </authorList>
    </citation>
    <scope>NUCLEOTIDE SEQUENCE [LARGE SCALE GENOMIC DNA]</scope>
    <source>
        <strain evidence="6 7">YH-panp20</strain>
    </source>
</reference>